<dbReference type="Pfam" id="PF00300">
    <property type="entry name" value="His_Phos_1"/>
    <property type="match status" value="1"/>
</dbReference>
<sequence length="174" mass="19372">MRLLLLRHAKSDWGDTALADIDRPLNSRGKAASLKMARYLKDQSLLPNQILCSTAQRARETLARVLPSLQQEAQIHLLSDLYLQSEDDYLGLIRKHGGRAQNLMVIAHNPATEDTALTLTGTGDSAAMADLKEKYPTAALAVIDFDIVDWSELQPGTGHLERFIKPRDLRDDLD</sequence>
<keyword evidence="2" id="KW-1185">Reference proteome</keyword>
<dbReference type="PANTHER" id="PTHR47623:SF1">
    <property type="entry name" value="OS09G0287300 PROTEIN"/>
    <property type="match status" value="1"/>
</dbReference>
<dbReference type="RefSeq" id="WP_248157718.1">
    <property type="nucleotide sequence ID" value="NZ_JALNMJ010000019.1"/>
</dbReference>
<dbReference type="PANTHER" id="PTHR47623">
    <property type="entry name" value="OS09G0287300 PROTEIN"/>
    <property type="match status" value="1"/>
</dbReference>
<dbReference type="Proteomes" id="UP001431221">
    <property type="component" value="Unassembled WGS sequence"/>
</dbReference>
<dbReference type="Gene3D" id="3.40.50.1240">
    <property type="entry name" value="Phosphoglycerate mutase-like"/>
    <property type="match status" value="1"/>
</dbReference>
<evidence type="ECO:0000313" key="2">
    <source>
        <dbReference type="Proteomes" id="UP001431221"/>
    </source>
</evidence>
<dbReference type="SMART" id="SM00855">
    <property type="entry name" value="PGAM"/>
    <property type="match status" value="1"/>
</dbReference>
<accession>A0ABT0GZY4</accession>
<reference evidence="1" key="1">
    <citation type="submission" date="2022-04" db="EMBL/GenBank/DDBJ databases">
        <title>Roseibium sp. CAU 1639 isolated from mud.</title>
        <authorList>
            <person name="Kim W."/>
        </authorList>
    </citation>
    <scope>NUCLEOTIDE SEQUENCE</scope>
    <source>
        <strain evidence="1">CAU 1639</strain>
    </source>
</reference>
<dbReference type="InterPro" id="IPR029033">
    <property type="entry name" value="His_PPase_superfam"/>
</dbReference>
<evidence type="ECO:0000313" key="1">
    <source>
        <dbReference type="EMBL" id="MCK7614891.1"/>
    </source>
</evidence>
<gene>
    <name evidence="1" type="ORF">M0H32_22190</name>
</gene>
<dbReference type="CDD" id="cd07067">
    <property type="entry name" value="HP_PGM_like"/>
    <property type="match status" value="1"/>
</dbReference>
<dbReference type="SUPFAM" id="SSF53254">
    <property type="entry name" value="Phosphoglycerate mutase-like"/>
    <property type="match status" value="1"/>
</dbReference>
<organism evidence="1 2">
    <name type="scientific">Roseibium sediminicola</name>
    <dbReference type="NCBI Taxonomy" id="2933272"/>
    <lineage>
        <taxon>Bacteria</taxon>
        <taxon>Pseudomonadati</taxon>
        <taxon>Pseudomonadota</taxon>
        <taxon>Alphaproteobacteria</taxon>
        <taxon>Hyphomicrobiales</taxon>
        <taxon>Stappiaceae</taxon>
        <taxon>Roseibium</taxon>
    </lineage>
</organism>
<protein>
    <submittedName>
        <fullName evidence="1">Histidine phosphatase family protein</fullName>
    </submittedName>
</protein>
<comment type="caution">
    <text evidence="1">The sequence shown here is derived from an EMBL/GenBank/DDBJ whole genome shotgun (WGS) entry which is preliminary data.</text>
</comment>
<dbReference type="InterPro" id="IPR013078">
    <property type="entry name" value="His_Pase_superF_clade-1"/>
</dbReference>
<proteinExistence type="predicted"/>
<dbReference type="EMBL" id="JALNMJ010000019">
    <property type="protein sequence ID" value="MCK7614891.1"/>
    <property type="molecule type" value="Genomic_DNA"/>
</dbReference>
<name>A0ABT0GZY4_9HYPH</name>